<evidence type="ECO:0000313" key="7">
    <source>
        <dbReference type="EMBL" id="ROR72891.1"/>
    </source>
</evidence>
<dbReference type="AlphaFoldDB" id="A0A3N2BCA4"/>
<dbReference type="GO" id="GO:0008930">
    <property type="term" value="F:methylthioadenosine nucleosidase activity"/>
    <property type="evidence" value="ECO:0007669"/>
    <property type="project" value="InterPro"/>
</dbReference>
<dbReference type="Gene3D" id="3.40.50.1580">
    <property type="entry name" value="Nucleoside phosphorylase domain"/>
    <property type="match status" value="1"/>
</dbReference>
<dbReference type="NCBIfam" id="TIGR01704">
    <property type="entry name" value="MTA_SAH-Nsdase"/>
    <property type="match status" value="1"/>
</dbReference>
<dbReference type="OrthoDB" id="3734512at2"/>
<evidence type="ECO:0000313" key="8">
    <source>
        <dbReference type="Proteomes" id="UP000280668"/>
    </source>
</evidence>
<dbReference type="GO" id="GO:0019284">
    <property type="term" value="P:L-methionine salvage from S-adenosylmethionine"/>
    <property type="evidence" value="ECO:0007669"/>
    <property type="project" value="TreeGrafter"/>
</dbReference>
<evidence type="ECO:0000256" key="1">
    <source>
        <dbReference type="ARBA" id="ARBA00004945"/>
    </source>
</evidence>
<dbReference type="InterPro" id="IPR010049">
    <property type="entry name" value="MTA_SAH_Nsdase"/>
</dbReference>
<dbReference type="EC" id="3.2.2.9" evidence="2"/>
<dbReference type="GO" id="GO:0019509">
    <property type="term" value="P:L-methionine salvage from methylthioadenosine"/>
    <property type="evidence" value="ECO:0007669"/>
    <property type="project" value="UniProtKB-UniPathway"/>
</dbReference>
<keyword evidence="3" id="KW-0028">Amino-acid biosynthesis</keyword>
<feature type="domain" description="Nucleoside phosphorylase" evidence="6">
    <location>
        <begin position="28"/>
        <end position="256"/>
    </location>
</feature>
<evidence type="ECO:0000259" key="6">
    <source>
        <dbReference type="Pfam" id="PF01048"/>
    </source>
</evidence>
<dbReference type="PANTHER" id="PTHR46832">
    <property type="entry name" value="5'-METHYLTHIOADENOSINE/S-ADENOSYLHOMOCYSTEINE NUCLEOSIDASE"/>
    <property type="match status" value="1"/>
</dbReference>
<evidence type="ECO:0000256" key="4">
    <source>
        <dbReference type="ARBA" id="ARBA00022801"/>
    </source>
</evidence>
<dbReference type="GO" id="GO:0008782">
    <property type="term" value="F:adenosylhomocysteine nucleosidase activity"/>
    <property type="evidence" value="ECO:0007669"/>
    <property type="project" value="UniProtKB-EC"/>
</dbReference>
<reference evidence="7 8" key="1">
    <citation type="submission" date="2018-11" db="EMBL/GenBank/DDBJ databases">
        <title>Sequencing the genomes of 1000 actinobacteria strains.</title>
        <authorList>
            <person name="Klenk H.-P."/>
        </authorList>
    </citation>
    <scope>NUCLEOTIDE SEQUENCE [LARGE SCALE GENOMIC DNA]</scope>
    <source>
        <strain evidence="7 8">DSM 11294</strain>
    </source>
</reference>
<dbReference type="CDD" id="cd09008">
    <property type="entry name" value="MTAN"/>
    <property type="match status" value="1"/>
</dbReference>
<dbReference type="SUPFAM" id="SSF53167">
    <property type="entry name" value="Purine and uridine phosphorylases"/>
    <property type="match status" value="1"/>
</dbReference>
<sequence length="260" mass="26411">MSADHAVPDADALPGVLRPEPALPQARAVVVGAMAEEIRPYLEAATTVGPVRELGVGEMRLAEFGGVPALLVRCGVGLVNAASALTEALLLTGPVPAVSTGSAGGLGADVEVGDVVLGETYAYTQADATAFTQNVRGQVPGMPAVFESGAALLAAARAQRLEHGRLLSGLMISGDAFVTAHHALEARAVFPEALTVDMETTALAHVARTRGAPFLSVRGISDLALPDYDDGEHAESFSLGLQGAAERSASVVLGVLSTLG</sequence>
<evidence type="ECO:0000256" key="3">
    <source>
        <dbReference type="ARBA" id="ARBA00022605"/>
    </source>
</evidence>
<dbReference type="EMBL" id="RKHK01000001">
    <property type="protein sequence ID" value="ROR72891.1"/>
    <property type="molecule type" value="Genomic_DNA"/>
</dbReference>
<dbReference type="InterPro" id="IPR000845">
    <property type="entry name" value="Nucleoside_phosphorylase_d"/>
</dbReference>
<name>A0A3N2BCA4_9MICO</name>
<dbReference type="GO" id="GO:0009164">
    <property type="term" value="P:nucleoside catabolic process"/>
    <property type="evidence" value="ECO:0007669"/>
    <property type="project" value="InterPro"/>
</dbReference>
<dbReference type="PANTHER" id="PTHR46832:SF1">
    <property type="entry name" value="5'-METHYLTHIOADENOSINE_S-ADENOSYLHOMOCYSTEINE NUCLEOSIDASE"/>
    <property type="match status" value="1"/>
</dbReference>
<dbReference type="Proteomes" id="UP000280668">
    <property type="component" value="Unassembled WGS sequence"/>
</dbReference>
<dbReference type="UniPathway" id="UPA00904">
    <property type="reaction ID" value="UER00871"/>
</dbReference>
<organism evidence="7 8">
    <name type="scientific">Bogoriella caseilytica</name>
    <dbReference type="NCBI Taxonomy" id="56055"/>
    <lineage>
        <taxon>Bacteria</taxon>
        <taxon>Bacillati</taxon>
        <taxon>Actinomycetota</taxon>
        <taxon>Actinomycetes</taxon>
        <taxon>Micrococcales</taxon>
        <taxon>Bogoriellaceae</taxon>
        <taxon>Bogoriella</taxon>
    </lineage>
</organism>
<evidence type="ECO:0000256" key="5">
    <source>
        <dbReference type="ARBA" id="ARBA00023167"/>
    </source>
</evidence>
<proteinExistence type="predicted"/>
<dbReference type="GO" id="GO:0005829">
    <property type="term" value="C:cytosol"/>
    <property type="evidence" value="ECO:0007669"/>
    <property type="project" value="TreeGrafter"/>
</dbReference>
<keyword evidence="5" id="KW-0486">Methionine biosynthesis</keyword>
<comment type="pathway">
    <text evidence="1">Amino-acid biosynthesis; L-methionine biosynthesis via salvage pathway; S-methyl-5-thio-alpha-D-ribose 1-phosphate from S-methyl-5'-thioadenosine (hydrolase route): step 1/2.</text>
</comment>
<accession>A0A3N2BCA4</accession>
<protein>
    <recommendedName>
        <fullName evidence="2">adenosylhomocysteine nucleosidase</fullName>
        <ecNumber evidence="2">3.2.2.9</ecNumber>
    </recommendedName>
</protein>
<keyword evidence="4" id="KW-0378">Hydrolase</keyword>
<gene>
    <name evidence="7" type="ORF">EDD31_1252</name>
</gene>
<keyword evidence="8" id="KW-1185">Reference proteome</keyword>
<comment type="caution">
    <text evidence="7">The sequence shown here is derived from an EMBL/GenBank/DDBJ whole genome shotgun (WGS) entry which is preliminary data.</text>
</comment>
<dbReference type="RefSeq" id="WP_123303396.1">
    <property type="nucleotide sequence ID" value="NZ_RKHK01000001.1"/>
</dbReference>
<dbReference type="Pfam" id="PF01048">
    <property type="entry name" value="PNP_UDP_1"/>
    <property type="match status" value="1"/>
</dbReference>
<evidence type="ECO:0000256" key="2">
    <source>
        <dbReference type="ARBA" id="ARBA00011974"/>
    </source>
</evidence>
<dbReference type="InterPro" id="IPR035994">
    <property type="entry name" value="Nucleoside_phosphorylase_sf"/>
</dbReference>